<dbReference type="AlphaFoldDB" id="A0A0D1CJV4"/>
<gene>
    <name evidence="2" type="ORF">UMAG_05015</name>
</gene>
<organism evidence="2 3">
    <name type="scientific">Mycosarcoma maydis</name>
    <name type="common">Corn smut fungus</name>
    <name type="synonym">Ustilago maydis</name>
    <dbReference type="NCBI Taxonomy" id="5270"/>
    <lineage>
        <taxon>Eukaryota</taxon>
        <taxon>Fungi</taxon>
        <taxon>Dikarya</taxon>
        <taxon>Basidiomycota</taxon>
        <taxon>Ustilaginomycotina</taxon>
        <taxon>Ustilaginomycetes</taxon>
        <taxon>Ustilaginales</taxon>
        <taxon>Ustilaginaceae</taxon>
        <taxon>Mycosarcoma</taxon>
    </lineage>
</organism>
<reference evidence="2 3" key="1">
    <citation type="journal article" date="2006" name="Nature">
        <title>Insights from the genome of the biotrophic fungal plant pathogen Ustilago maydis.</title>
        <authorList>
            <person name="Kamper J."/>
            <person name="Kahmann R."/>
            <person name="Bolker M."/>
            <person name="Ma L.J."/>
            <person name="Brefort T."/>
            <person name="Saville B.J."/>
            <person name="Banuett F."/>
            <person name="Kronstad J.W."/>
            <person name="Gold S.E."/>
            <person name="Muller O."/>
            <person name="Perlin M.H."/>
            <person name="Wosten H.A."/>
            <person name="de Vries R."/>
            <person name="Ruiz-Herrera J."/>
            <person name="Reynaga-Pena C.G."/>
            <person name="Snetselaar K."/>
            <person name="McCann M."/>
            <person name="Perez-Martin J."/>
            <person name="Feldbrugge M."/>
            <person name="Basse C.W."/>
            <person name="Steinberg G."/>
            <person name="Ibeas J.I."/>
            <person name="Holloman W."/>
            <person name="Guzman P."/>
            <person name="Farman M."/>
            <person name="Stajich J.E."/>
            <person name="Sentandreu R."/>
            <person name="Gonzalez-Prieto J.M."/>
            <person name="Kennell J.C."/>
            <person name="Molina L."/>
            <person name="Schirawski J."/>
            <person name="Mendoza-Mendoza A."/>
            <person name="Greilinger D."/>
            <person name="Munch K."/>
            <person name="Rossel N."/>
            <person name="Scherer M."/>
            <person name="Vranes M."/>
            <person name="Ladendorf O."/>
            <person name="Vincon V."/>
            <person name="Fuchs U."/>
            <person name="Sandrock B."/>
            <person name="Meng S."/>
            <person name="Ho E.C."/>
            <person name="Cahill M.J."/>
            <person name="Boyce K.J."/>
            <person name="Klose J."/>
            <person name="Klosterman S.J."/>
            <person name="Deelstra H.J."/>
            <person name="Ortiz-Castellanos L."/>
            <person name="Li W."/>
            <person name="Sanchez-Alonso P."/>
            <person name="Schreier P.H."/>
            <person name="Hauser-Hahn I."/>
            <person name="Vaupel M."/>
            <person name="Koopmann E."/>
            <person name="Friedrich G."/>
            <person name="Voss H."/>
            <person name="Schluter T."/>
            <person name="Margolis J."/>
            <person name="Platt D."/>
            <person name="Swimmer C."/>
            <person name="Gnirke A."/>
            <person name="Chen F."/>
            <person name="Vysotskaia V."/>
            <person name="Mannhaupt G."/>
            <person name="Guldener U."/>
            <person name="Munsterkotter M."/>
            <person name="Haase D."/>
            <person name="Oesterheld M."/>
            <person name="Mewes H.W."/>
            <person name="Mauceli E.W."/>
            <person name="DeCaprio D."/>
            <person name="Wade C.M."/>
            <person name="Butler J."/>
            <person name="Young S."/>
            <person name="Jaffe D.B."/>
            <person name="Calvo S."/>
            <person name="Nusbaum C."/>
            <person name="Galagan J."/>
            <person name="Birren B.W."/>
        </authorList>
    </citation>
    <scope>NUCLEOTIDE SEQUENCE [LARGE SCALE GENOMIC DNA]</scope>
    <source>
        <strain evidence="3">DSM 14603 / FGSC 9021 / UM521</strain>
    </source>
</reference>
<sequence length="495" mass="53339">MPAVERLSLPQSLSAVAVKSRRLFSRDNASSDTRSRSTSRSSALNLNEALELASVPSSSPLCLSNQLLSPQPSISSQSHSWGLDNSFGRRRCSNATTASTSSVAPAAHDGLQRRRKSLFLKKPRSEALADDARQESAEAYQSVNPLTVTTLLQAPHQLDQHRGASANQSGHRLSTHQHKQHKKLQQQQHRKKEALDRISDLVCLSVQNQTQLPQSQVGASSPRSPSTSPNLGDRTFFYPIESPPSPTSLNSSSDASARRASIVAFPSRIDATAGLRVNMGGDANWSSLASPSLSTFSNHTDLLARELSCDAMRQSQDTFCAEASEAHQLLLPSSMKRQSSRTIESDANKKSFASLKAELGHGAARLGSRTPSDWSLSEDARPALQPLPPLRPLRNPMRSRSKSLSSSTVRKDLKHSPTRSASPPPPVPALPPSRLVEPYNLTPVHTPPRSRPTSAHRGHARCDSLTSAASSASLQAAAFHTPTFGPASWTNSPVS</sequence>
<feature type="region of interest" description="Disordered" evidence="1">
    <location>
        <begin position="24"/>
        <end position="43"/>
    </location>
</feature>
<dbReference type="RefSeq" id="XP_011391309.1">
    <property type="nucleotide sequence ID" value="XM_011393007.1"/>
</dbReference>
<feature type="compositionally biased region" description="Low complexity" evidence="1">
    <location>
        <begin position="392"/>
        <end position="407"/>
    </location>
</feature>
<evidence type="ECO:0000256" key="1">
    <source>
        <dbReference type="SAM" id="MobiDB-lite"/>
    </source>
</evidence>
<evidence type="ECO:0000313" key="3">
    <source>
        <dbReference type="Proteomes" id="UP000000561"/>
    </source>
</evidence>
<dbReference type="OMA" id="MQHISEW"/>
<proteinExistence type="predicted"/>
<feature type="region of interest" description="Disordered" evidence="1">
    <location>
        <begin position="362"/>
        <end position="473"/>
    </location>
</feature>
<dbReference type="GeneID" id="23565020"/>
<dbReference type="EMBL" id="CM003154">
    <property type="protein sequence ID" value="KIS67148.1"/>
    <property type="molecule type" value="Genomic_DNA"/>
</dbReference>
<dbReference type="OrthoDB" id="2553003at2759"/>
<dbReference type="Proteomes" id="UP000000561">
    <property type="component" value="Chromosome 15"/>
</dbReference>
<dbReference type="STRING" id="237631.A0A0D1CJV4"/>
<protein>
    <submittedName>
        <fullName evidence="2">Uncharacterized protein</fullName>
    </submittedName>
</protein>
<dbReference type="VEuPathDB" id="FungiDB:UMAG_05015"/>
<feature type="compositionally biased region" description="Basic residues" evidence="1">
    <location>
        <begin position="173"/>
        <end position="192"/>
    </location>
</feature>
<feature type="compositionally biased region" description="Pro residues" evidence="1">
    <location>
        <begin position="422"/>
        <end position="431"/>
    </location>
</feature>
<feature type="region of interest" description="Disordered" evidence="1">
    <location>
        <begin position="211"/>
        <end position="253"/>
    </location>
</feature>
<dbReference type="InParanoid" id="A0A0D1CJV4"/>
<name>A0A0D1CJV4_MYCMD</name>
<feature type="region of interest" description="Disordered" evidence="1">
    <location>
        <begin position="160"/>
        <end position="192"/>
    </location>
</feature>
<dbReference type="KEGG" id="uma:UMAG_05015"/>
<feature type="compositionally biased region" description="Low complexity" evidence="1">
    <location>
        <begin position="26"/>
        <end position="43"/>
    </location>
</feature>
<evidence type="ECO:0000313" key="2">
    <source>
        <dbReference type="EMBL" id="KIS67148.1"/>
    </source>
</evidence>
<dbReference type="eggNOG" id="ENOG502RDPB">
    <property type="taxonomic scope" value="Eukaryota"/>
</dbReference>
<feature type="compositionally biased region" description="Low complexity" evidence="1">
    <location>
        <begin position="464"/>
        <end position="473"/>
    </location>
</feature>
<keyword evidence="3" id="KW-1185">Reference proteome</keyword>
<feature type="compositionally biased region" description="Polar residues" evidence="1">
    <location>
        <begin position="211"/>
        <end position="230"/>
    </location>
</feature>
<accession>A0A0D1CJV4</accession>